<dbReference type="GO" id="GO:2000008">
    <property type="term" value="P:regulation of protein localization to cell surface"/>
    <property type="evidence" value="ECO:0007669"/>
    <property type="project" value="UniProtKB-ARBA"/>
</dbReference>
<evidence type="ECO:0000256" key="8">
    <source>
        <dbReference type="ARBA" id="ARBA00034484"/>
    </source>
</evidence>
<evidence type="ECO:0000256" key="9">
    <source>
        <dbReference type="SAM" id="SignalP"/>
    </source>
</evidence>
<sequence>MANLLKLLIATSFLALMCLFMVESSPNPKLSLTTRIKLEGETTSDCWGSLYELQACTGEVITFFLSGEAYLGVKCCQAIKTIQHECWPTLLGSLGYTTEEGDILEAYCDTTTEDDRLFTMSSPKVAMAPSFKPSNYEPIISVP</sequence>
<evidence type="ECO:0000256" key="5">
    <source>
        <dbReference type="ARBA" id="ARBA00023279"/>
    </source>
</evidence>
<comment type="subcellular location">
    <subcellularLocation>
        <location evidence="1">Cytoplasmic vesicle</location>
    </subcellularLocation>
    <subcellularLocation>
        <location evidence="2">Secreted</location>
    </subcellularLocation>
</comment>
<feature type="chain" id="PRO_5044565727" evidence="9">
    <location>
        <begin position="25"/>
        <end position="143"/>
    </location>
</feature>
<name>A0A1S3CM80_CUCME</name>
<evidence type="ECO:0000313" key="12">
    <source>
        <dbReference type="RefSeq" id="XP_008464543.2"/>
    </source>
</evidence>
<protein>
    <submittedName>
        <fullName evidence="12">Egg cell-secreted protein 1.1-like</fullName>
    </submittedName>
</protein>
<comment type="similarity">
    <text evidence="8">Belongs to the plant egg cell-secreted peptide family.</text>
</comment>
<feature type="domain" description="Prolamin-like" evidence="10">
    <location>
        <begin position="45"/>
        <end position="109"/>
    </location>
</feature>
<gene>
    <name evidence="12" type="primary">LOC103502392</name>
</gene>
<reference evidence="12" key="1">
    <citation type="submission" date="2025-08" db="UniProtKB">
        <authorList>
            <consortium name="RefSeq"/>
        </authorList>
    </citation>
    <scope>IDENTIFICATION</scope>
    <source>
        <tissue evidence="12">Stem</tissue>
    </source>
</reference>
<accession>A0A1S3CM80</accession>
<dbReference type="Proteomes" id="UP001652600">
    <property type="component" value="Chromosome 12"/>
</dbReference>
<dbReference type="PANTHER" id="PTHR35293:SF1">
    <property type="entry name" value="EGG CELL-SECRETED PROTEIN 1.5"/>
    <property type="match status" value="1"/>
</dbReference>
<evidence type="ECO:0000259" key="10">
    <source>
        <dbReference type="Pfam" id="PF05617"/>
    </source>
</evidence>
<dbReference type="GO" id="GO:0005576">
    <property type="term" value="C:extracellular region"/>
    <property type="evidence" value="ECO:0007669"/>
    <property type="project" value="UniProtKB-SubCell"/>
</dbReference>
<dbReference type="InterPro" id="IPR008502">
    <property type="entry name" value="Prolamin-like"/>
</dbReference>
<evidence type="ECO:0000256" key="7">
    <source>
        <dbReference type="ARBA" id="ARBA00034457"/>
    </source>
</evidence>
<organism evidence="11 12">
    <name type="scientific">Cucumis melo</name>
    <name type="common">Muskmelon</name>
    <dbReference type="NCBI Taxonomy" id="3656"/>
    <lineage>
        <taxon>Eukaryota</taxon>
        <taxon>Viridiplantae</taxon>
        <taxon>Streptophyta</taxon>
        <taxon>Embryophyta</taxon>
        <taxon>Tracheophyta</taxon>
        <taxon>Spermatophyta</taxon>
        <taxon>Magnoliopsida</taxon>
        <taxon>eudicotyledons</taxon>
        <taxon>Gunneridae</taxon>
        <taxon>Pentapetalae</taxon>
        <taxon>rosids</taxon>
        <taxon>fabids</taxon>
        <taxon>Cucurbitales</taxon>
        <taxon>Cucurbitaceae</taxon>
        <taxon>Benincaseae</taxon>
        <taxon>Cucumis</taxon>
    </lineage>
</organism>
<dbReference type="Pfam" id="PF05617">
    <property type="entry name" value="Prolamin_like"/>
    <property type="match status" value="1"/>
</dbReference>
<keyword evidence="11" id="KW-1185">Reference proteome</keyword>
<evidence type="ECO:0000256" key="4">
    <source>
        <dbReference type="ARBA" id="ARBA00022729"/>
    </source>
</evidence>
<keyword evidence="4 9" id="KW-0732">Signal</keyword>
<evidence type="ECO:0000256" key="1">
    <source>
        <dbReference type="ARBA" id="ARBA00004541"/>
    </source>
</evidence>
<dbReference type="GO" id="GO:0080155">
    <property type="term" value="P:regulation of double fertilization forming a zygote and endosperm"/>
    <property type="evidence" value="ECO:0007669"/>
    <property type="project" value="UniProtKB-ARBA"/>
</dbReference>
<dbReference type="KEGG" id="cmo:103502392"/>
<feature type="signal peptide" evidence="9">
    <location>
        <begin position="1"/>
        <end position="24"/>
    </location>
</feature>
<evidence type="ECO:0000256" key="3">
    <source>
        <dbReference type="ARBA" id="ARBA00022525"/>
    </source>
</evidence>
<dbReference type="RefSeq" id="XP_008464543.2">
    <property type="nucleotide sequence ID" value="XM_008466321.2"/>
</dbReference>
<dbReference type="eggNOG" id="ENOG502S3PF">
    <property type="taxonomic scope" value="Eukaryota"/>
</dbReference>
<keyword evidence="6" id="KW-0968">Cytoplasmic vesicle</keyword>
<dbReference type="GO" id="GO:0009567">
    <property type="term" value="P:double fertilization forming a zygote and endosperm"/>
    <property type="evidence" value="ECO:0007669"/>
    <property type="project" value="InterPro"/>
</dbReference>
<dbReference type="AlphaFoldDB" id="A0A1S3CM80"/>
<dbReference type="PANTHER" id="PTHR35293">
    <property type="entry name" value="EGG CELL-SECRETED PROTEIN 1.5"/>
    <property type="match status" value="1"/>
</dbReference>
<dbReference type="InParanoid" id="A0A1S3CM80"/>
<dbReference type="GO" id="GO:0031410">
    <property type="term" value="C:cytoplasmic vesicle"/>
    <property type="evidence" value="ECO:0007669"/>
    <property type="project" value="UniProtKB-SubCell"/>
</dbReference>
<dbReference type="InterPro" id="IPR044711">
    <property type="entry name" value="EC11-15"/>
</dbReference>
<evidence type="ECO:0000256" key="2">
    <source>
        <dbReference type="ARBA" id="ARBA00004613"/>
    </source>
</evidence>
<proteinExistence type="inferred from homology"/>
<keyword evidence="3" id="KW-0964">Secreted</keyword>
<dbReference type="GeneID" id="103502392"/>
<evidence type="ECO:0000313" key="11">
    <source>
        <dbReference type="Proteomes" id="UP001652600"/>
    </source>
</evidence>
<keyword evidence="5" id="KW-0278">Fertilization</keyword>
<evidence type="ECO:0000256" key="6">
    <source>
        <dbReference type="ARBA" id="ARBA00023329"/>
    </source>
</evidence>
<comment type="function">
    <text evidence="7">Involved in the regulation of gamete interactions during the double fertilization and to prevent multiple-pollen tube attraction; mediates the redistribution of the gamete fusogen HAP2/GCS1 to the cell surface after secretion upon sperm arrival.</text>
</comment>
<dbReference type="Gramene" id="MELO3C004901.2.1">
    <property type="protein sequence ID" value="MELO3C004901.2.1"/>
    <property type="gene ID" value="MELO3C004901.2"/>
</dbReference>